<dbReference type="SUPFAM" id="SSF55874">
    <property type="entry name" value="ATPase domain of HSP90 chaperone/DNA topoisomerase II/histidine kinase"/>
    <property type="match status" value="1"/>
</dbReference>
<dbReference type="EMBL" id="AP014924">
    <property type="protein sequence ID" value="BAS28807.1"/>
    <property type="molecule type" value="Genomic_DNA"/>
</dbReference>
<evidence type="ECO:0000256" key="5">
    <source>
        <dbReference type="ARBA" id="ARBA00023012"/>
    </source>
</evidence>
<keyword evidence="3" id="KW-0808">Transferase</keyword>
<dbReference type="Pfam" id="PF02518">
    <property type="entry name" value="HATPase_c"/>
    <property type="match status" value="1"/>
</dbReference>
<sequence>MKTELSSQRLEELLDHVIAQVRDGREEMHAMAEAAHGEEAELQRRLDQLQHQLLRVADQVDRASREAYRSRHRLMLVNRDFSRFSEEEIRRAYHDAQEAQLELATQQERERLLRLQRDEQERTVRMVRQLAERADALVAQVSVALDFLQGNLEAMSEQLQDLRARQEMGRRVIASVEEERRRLAREIHDGPAQAIANLVFRAEICQRLAQALPGAAGTGQPAAGQDVAEKPAPGTEPGVAATLSAELGRIREGVQESLREIRTIISNLRPMALDDLGLVPAVRRFLEGVQTGSGGPEVDFHYDDEETRMEPEKEAALFRLVQEAVQNALRHARAQRIVVRLELTAGRVSLLVADDGIGFDWEAVQRRGGTYGLMHMRERVEWLQGSFQVESRPGRGTRIRVQIPVGRGGGT</sequence>
<dbReference type="Pfam" id="PF05384">
    <property type="entry name" value="DegS"/>
    <property type="match status" value="1"/>
</dbReference>
<evidence type="ECO:0000256" key="7">
    <source>
        <dbReference type="SAM" id="MobiDB-lite"/>
    </source>
</evidence>
<dbReference type="OrthoDB" id="9781904at2"/>
<keyword evidence="5" id="KW-0902">Two-component regulatory system</keyword>
<evidence type="ECO:0000313" key="10">
    <source>
        <dbReference type="Proteomes" id="UP000065807"/>
    </source>
</evidence>
<dbReference type="GO" id="GO:0000155">
    <property type="term" value="F:phosphorelay sensor kinase activity"/>
    <property type="evidence" value="ECO:0007669"/>
    <property type="project" value="InterPro"/>
</dbReference>
<name>A0A0K2SP85_LIMPI</name>
<comment type="catalytic activity">
    <reaction evidence="1">
        <text>ATP + protein L-histidine = ADP + protein N-phospho-L-histidine.</text>
        <dbReference type="EC" id="2.7.13.3"/>
    </reaction>
</comment>
<evidence type="ECO:0000313" key="9">
    <source>
        <dbReference type="EMBL" id="BAS28807.1"/>
    </source>
</evidence>
<dbReference type="Gene3D" id="3.30.565.10">
    <property type="entry name" value="Histidine kinase-like ATPase, C-terminal domain"/>
    <property type="match status" value="1"/>
</dbReference>
<proteinExistence type="predicted"/>
<evidence type="ECO:0000256" key="4">
    <source>
        <dbReference type="ARBA" id="ARBA00022777"/>
    </source>
</evidence>
<feature type="domain" description="Histidine kinase" evidence="8">
    <location>
        <begin position="254"/>
        <end position="407"/>
    </location>
</feature>
<dbReference type="InterPro" id="IPR036890">
    <property type="entry name" value="HATPase_C_sf"/>
</dbReference>
<feature type="region of interest" description="Disordered" evidence="7">
    <location>
        <begin position="214"/>
        <end position="238"/>
    </location>
</feature>
<keyword evidence="6" id="KW-0175">Coiled coil</keyword>
<dbReference type="RefSeq" id="WP_068139701.1">
    <property type="nucleotide sequence ID" value="NZ_AP014924.1"/>
</dbReference>
<dbReference type="InterPro" id="IPR050482">
    <property type="entry name" value="Sensor_HK_TwoCompSys"/>
</dbReference>
<dbReference type="KEGG" id="lpil:LIP_2978"/>
<dbReference type="InterPro" id="IPR005467">
    <property type="entry name" value="His_kinase_dom"/>
</dbReference>
<dbReference type="InterPro" id="IPR008595">
    <property type="entry name" value="DegS"/>
</dbReference>
<dbReference type="STRING" id="1555112.LIP_2978"/>
<evidence type="ECO:0000256" key="2">
    <source>
        <dbReference type="ARBA" id="ARBA00012438"/>
    </source>
</evidence>
<reference evidence="10" key="2">
    <citation type="journal article" date="2016" name="Int. J. Syst. Evol. Microbiol.">
        <title>Complete genome sequence and cell structure of Limnochorda pilosa, a Gram-negative spore-former within the phylum Firmicutes.</title>
        <authorList>
            <person name="Watanabe M."/>
            <person name="Kojima H."/>
            <person name="Fukui M."/>
        </authorList>
    </citation>
    <scope>NUCLEOTIDE SEQUENCE [LARGE SCALE GENOMIC DNA]</scope>
    <source>
        <strain evidence="10">HC45</strain>
    </source>
</reference>
<evidence type="ECO:0000256" key="3">
    <source>
        <dbReference type="ARBA" id="ARBA00022679"/>
    </source>
</evidence>
<dbReference type="Proteomes" id="UP000065807">
    <property type="component" value="Chromosome"/>
</dbReference>
<keyword evidence="4 9" id="KW-0418">Kinase</keyword>
<accession>A0A0K2SP85</accession>
<reference evidence="10" key="1">
    <citation type="submission" date="2015-07" db="EMBL/GenBank/DDBJ databases">
        <title>Complete genome sequence and phylogenetic analysis of Limnochorda pilosa.</title>
        <authorList>
            <person name="Watanabe M."/>
            <person name="Kojima H."/>
            <person name="Fukui M."/>
        </authorList>
    </citation>
    <scope>NUCLEOTIDE SEQUENCE [LARGE SCALE GENOMIC DNA]</scope>
    <source>
        <strain evidence="10">HC45</strain>
    </source>
</reference>
<evidence type="ECO:0000259" key="8">
    <source>
        <dbReference type="PROSITE" id="PS50109"/>
    </source>
</evidence>
<dbReference type="AlphaFoldDB" id="A0A0K2SP85"/>
<dbReference type="PANTHER" id="PTHR24421:SF55">
    <property type="entry name" value="SENSOR HISTIDINE KINASE YDFH"/>
    <property type="match status" value="1"/>
</dbReference>
<feature type="compositionally biased region" description="Low complexity" evidence="7">
    <location>
        <begin position="214"/>
        <end position="225"/>
    </location>
</feature>
<dbReference type="SMART" id="SM00387">
    <property type="entry name" value="HATPase_c"/>
    <property type="match status" value="1"/>
</dbReference>
<organism evidence="9 10">
    <name type="scientific">Limnochorda pilosa</name>
    <dbReference type="NCBI Taxonomy" id="1555112"/>
    <lineage>
        <taxon>Bacteria</taxon>
        <taxon>Bacillati</taxon>
        <taxon>Bacillota</taxon>
        <taxon>Limnochordia</taxon>
        <taxon>Limnochordales</taxon>
        <taxon>Limnochordaceae</taxon>
        <taxon>Limnochorda</taxon>
    </lineage>
</organism>
<dbReference type="GO" id="GO:0046983">
    <property type="term" value="F:protein dimerization activity"/>
    <property type="evidence" value="ECO:0007669"/>
    <property type="project" value="InterPro"/>
</dbReference>
<dbReference type="CDD" id="cd16917">
    <property type="entry name" value="HATPase_UhpB-NarQ-NarX-like"/>
    <property type="match status" value="1"/>
</dbReference>
<dbReference type="GO" id="GO:0016020">
    <property type="term" value="C:membrane"/>
    <property type="evidence" value="ECO:0007669"/>
    <property type="project" value="InterPro"/>
</dbReference>
<feature type="coiled-coil region" evidence="6">
    <location>
        <begin position="32"/>
        <end position="116"/>
    </location>
</feature>
<dbReference type="PANTHER" id="PTHR24421">
    <property type="entry name" value="NITRATE/NITRITE SENSOR PROTEIN NARX-RELATED"/>
    <property type="match status" value="1"/>
</dbReference>
<dbReference type="PATRIC" id="fig|1555112.3.peg.3024"/>
<dbReference type="PROSITE" id="PS50109">
    <property type="entry name" value="HIS_KIN"/>
    <property type="match status" value="1"/>
</dbReference>
<dbReference type="InterPro" id="IPR003594">
    <property type="entry name" value="HATPase_dom"/>
</dbReference>
<dbReference type="Pfam" id="PF07730">
    <property type="entry name" value="HisKA_3"/>
    <property type="match status" value="1"/>
</dbReference>
<keyword evidence="10" id="KW-1185">Reference proteome</keyword>
<gene>
    <name evidence="9" type="ORF">LIP_2978</name>
</gene>
<dbReference type="InterPro" id="IPR011712">
    <property type="entry name" value="Sig_transdc_His_kin_sub3_dim/P"/>
</dbReference>
<protein>
    <recommendedName>
        <fullName evidence="2">histidine kinase</fullName>
        <ecNumber evidence="2">2.7.13.3</ecNumber>
    </recommendedName>
</protein>
<evidence type="ECO:0000256" key="1">
    <source>
        <dbReference type="ARBA" id="ARBA00000085"/>
    </source>
</evidence>
<evidence type="ECO:0000256" key="6">
    <source>
        <dbReference type="SAM" id="Coils"/>
    </source>
</evidence>
<dbReference type="Gene3D" id="1.20.5.1930">
    <property type="match status" value="1"/>
</dbReference>
<dbReference type="EC" id="2.7.13.3" evidence="2"/>